<dbReference type="Gene3D" id="3.40.50.1820">
    <property type="entry name" value="alpha/beta hydrolase"/>
    <property type="match status" value="1"/>
</dbReference>
<gene>
    <name evidence="2" type="ORF">ET989_09600</name>
</gene>
<name>A0A4Q9KEF1_9ACTN</name>
<dbReference type="PANTHER" id="PTHR43798">
    <property type="entry name" value="MONOACYLGLYCEROL LIPASE"/>
    <property type="match status" value="1"/>
</dbReference>
<keyword evidence="2" id="KW-0378">Hydrolase</keyword>
<dbReference type="InterPro" id="IPR029058">
    <property type="entry name" value="AB_hydrolase_fold"/>
</dbReference>
<dbReference type="GO" id="GO:0016787">
    <property type="term" value="F:hydrolase activity"/>
    <property type="evidence" value="ECO:0007669"/>
    <property type="project" value="UniProtKB-KW"/>
</dbReference>
<dbReference type="AlphaFoldDB" id="A0A4Q9KEF1"/>
<organism evidence="2 3">
    <name type="scientific">Propioniciclava sinopodophylli</name>
    <dbReference type="NCBI Taxonomy" id="1837344"/>
    <lineage>
        <taxon>Bacteria</taxon>
        <taxon>Bacillati</taxon>
        <taxon>Actinomycetota</taxon>
        <taxon>Actinomycetes</taxon>
        <taxon>Propionibacteriales</taxon>
        <taxon>Propionibacteriaceae</taxon>
        <taxon>Propioniciclava</taxon>
    </lineage>
</organism>
<protein>
    <submittedName>
        <fullName evidence="2">Alpha/beta fold hydrolase</fullName>
    </submittedName>
</protein>
<dbReference type="GO" id="GO:0016020">
    <property type="term" value="C:membrane"/>
    <property type="evidence" value="ECO:0007669"/>
    <property type="project" value="TreeGrafter"/>
</dbReference>
<feature type="domain" description="AB hydrolase-1" evidence="1">
    <location>
        <begin position="28"/>
        <end position="274"/>
    </location>
</feature>
<dbReference type="PRINTS" id="PR00111">
    <property type="entry name" value="ABHYDROLASE"/>
</dbReference>
<dbReference type="RefSeq" id="WP_131168344.1">
    <property type="nucleotide sequence ID" value="NZ_SDMQ01000009.1"/>
</dbReference>
<evidence type="ECO:0000313" key="2">
    <source>
        <dbReference type="EMBL" id="TBT83926.1"/>
    </source>
</evidence>
<dbReference type="SUPFAM" id="SSF53474">
    <property type="entry name" value="alpha/beta-Hydrolases"/>
    <property type="match status" value="1"/>
</dbReference>
<sequence>MTEFAPQRIETSRLTQNVWTSGPDDGVPLLLVHGNLSSGGFWKYVADALGEDVRVIAPDLRGYGDTDAEPIDATRGLGDMVDDVHALLETLGLAGRRKVNAAGWSMGAGVLQQLMLEHPADLASVTLIAPLSPYGFGGTKGASGEHATPDAAACGAAGANPAFVRRLAAGDTTDADPQTSPRVIMRTFYGGGANAANIDEDFLTGEMVKTRTGDDFYPGTAVPSETWPGLATGDRGVLNTMSPKYYDASGIVDLPRKPAVTWIHGGEDKVVADGSLFDLATLGQLGAVPGWPGADVLPPQPMVQQTRAVLDAYRAAGGEVKEVALEGEDHGIPLSVPGRVAEEITALLVR</sequence>
<keyword evidence="3" id="KW-1185">Reference proteome</keyword>
<dbReference type="Proteomes" id="UP000292373">
    <property type="component" value="Unassembled WGS sequence"/>
</dbReference>
<reference evidence="2 3" key="1">
    <citation type="submission" date="2019-01" db="EMBL/GenBank/DDBJ databases">
        <title>Lactibacter flavus gen. nov., sp. nov., a novel bacterium of the family Propionibacteriaceae isolated from raw milk and dairy products.</title>
        <authorList>
            <person name="Huptas C."/>
            <person name="Wenning M."/>
            <person name="Breitenwieser F."/>
            <person name="Doll E."/>
            <person name="Von Neubeck M."/>
            <person name="Busse H.-J."/>
            <person name="Scherer S."/>
        </authorList>
    </citation>
    <scope>NUCLEOTIDE SEQUENCE [LARGE SCALE GENOMIC DNA]</scope>
    <source>
        <strain evidence="2 3">KCTC 33808</strain>
    </source>
</reference>
<dbReference type="PANTHER" id="PTHR43798:SF33">
    <property type="entry name" value="HYDROLASE, PUTATIVE (AFU_ORTHOLOGUE AFUA_2G14860)-RELATED"/>
    <property type="match status" value="1"/>
</dbReference>
<comment type="caution">
    <text evidence="2">The sequence shown here is derived from an EMBL/GenBank/DDBJ whole genome shotgun (WGS) entry which is preliminary data.</text>
</comment>
<evidence type="ECO:0000313" key="3">
    <source>
        <dbReference type="Proteomes" id="UP000292373"/>
    </source>
</evidence>
<dbReference type="EMBL" id="SDMQ01000009">
    <property type="protein sequence ID" value="TBT83926.1"/>
    <property type="molecule type" value="Genomic_DNA"/>
</dbReference>
<dbReference type="InterPro" id="IPR000073">
    <property type="entry name" value="AB_hydrolase_1"/>
</dbReference>
<accession>A0A4Q9KEF1</accession>
<dbReference type="InterPro" id="IPR050266">
    <property type="entry name" value="AB_hydrolase_sf"/>
</dbReference>
<proteinExistence type="predicted"/>
<dbReference type="Pfam" id="PF00561">
    <property type="entry name" value="Abhydrolase_1"/>
    <property type="match status" value="1"/>
</dbReference>
<dbReference type="OrthoDB" id="2987348at2"/>
<evidence type="ECO:0000259" key="1">
    <source>
        <dbReference type="Pfam" id="PF00561"/>
    </source>
</evidence>